<accession>A0ABR2KAK8</accession>
<proteinExistence type="predicted"/>
<reference evidence="3 4" key="1">
    <citation type="submission" date="2024-04" db="EMBL/GenBank/DDBJ databases">
        <title>Tritrichomonas musculus Genome.</title>
        <authorList>
            <person name="Alves-Ferreira E."/>
            <person name="Grigg M."/>
            <person name="Lorenzi H."/>
            <person name="Galac M."/>
        </authorList>
    </citation>
    <scope>NUCLEOTIDE SEQUENCE [LARGE SCALE GENOMIC DNA]</scope>
    <source>
        <strain evidence="3 4">EAF2021</strain>
    </source>
</reference>
<dbReference type="EMBL" id="JAPFFF010000006">
    <property type="protein sequence ID" value="KAK8888145.1"/>
    <property type="molecule type" value="Genomic_DNA"/>
</dbReference>
<gene>
    <name evidence="2" type="ORF">M9Y10_026535</name>
    <name evidence="3" type="ORF">M9Y10_039208</name>
</gene>
<name>A0ABR2KAK8_9EUKA</name>
<dbReference type="SMART" id="SM00175">
    <property type="entry name" value="RAB"/>
    <property type="match status" value="1"/>
</dbReference>
<dbReference type="InterPro" id="IPR027417">
    <property type="entry name" value="P-loop_NTPase"/>
</dbReference>
<comment type="caution">
    <text evidence="3">The sequence shown here is derived from an EMBL/GenBank/DDBJ whole genome shotgun (WGS) entry which is preliminary data.</text>
</comment>
<evidence type="ECO:0000313" key="3">
    <source>
        <dbReference type="EMBL" id="KAK8888145.1"/>
    </source>
</evidence>
<dbReference type="PRINTS" id="PR00449">
    <property type="entry name" value="RASTRNSFRMNG"/>
</dbReference>
<keyword evidence="1" id="KW-0547">Nucleotide-binding</keyword>
<evidence type="ECO:0000313" key="2">
    <source>
        <dbReference type="EMBL" id="KAK8834663.1"/>
    </source>
</evidence>
<dbReference type="SUPFAM" id="SSF52540">
    <property type="entry name" value="P-loop containing nucleoside triphosphate hydrolases"/>
    <property type="match status" value="1"/>
</dbReference>
<dbReference type="PANTHER" id="PTHR47978">
    <property type="match status" value="1"/>
</dbReference>
<sequence>MWDTAGQETYQSITAPYFRSCHGVLLVFDLADHESFNKLNYWLDMIHDNTKERPIIFLIGNKVDIGLQNVSDEEIKSFCSKNQLNFFKTSAKTGEGVDEVVDDIIYHIINENQCCKSYNQRINIEEENEETRSCC</sequence>
<dbReference type="Proteomes" id="UP001470230">
    <property type="component" value="Unassembled WGS sequence"/>
</dbReference>
<dbReference type="InterPro" id="IPR005225">
    <property type="entry name" value="Small_GTP-bd"/>
</dbReference>
<dbReference type="Gene3D" id="3.40.50.300">
    <property type="entry name" value="P-loop containing nucleotide triphosphate hydrolases"/>
    <property type="match status" value="1"/>
</dbReference>
<organism evidence="3 4">
    <name type="scientific">Tritrichomonas musculus</name>
    <dbReference type="NCBI Taxonomy" id="1915356"/>
    <lineage>
        <taxon>Eukaryota</taxon>
        <taxon>Metamonada</taxon>
        <taxon>Parabasalia</taxon>
        <taxon>Tritrichomonadida</taxon>
        <taxon>Tritrichomonadidae</taxon>
        <taxon>Tritrichomonas</taxon>
    </lineage>
</organism>
<dbReference type="PROSITE" id="PS51419">
    <property type="entry name" value="RAB"/>
    <property type="match status" value="1"/>
</dbReference>
<dbReference type="EMBL" id="JAPFFF010000343">
    <property type="protein sequence ID" value="KAK8834663.1"/>
    <property type="molecule type" value="Genomic_DNA"/>
</dbReference>
<evidence type="ECO:0000256" key="1">
    <source>
        <dbReference type="ARBA" id="ARBA00022741"/>
    </source>
</evidence>
<dbReference type="InterPro" id="IPR001806">
    <property type="entry name" value="Small_GTPase"/>
</dbReference>
<protein>
    <submittedName>
        <fullName evidence="3">GTP-binding protein</fullName>
    </submittedName>
</protein>
<evidence type="ECO:0000313" key="4">
    <source>
        <dbReference type="Proteomes" id="UP001470230"/>
    </source>
</evidence>
<dbReference type="CDD" id="cd00154">
    <property type="entry name" value="Rab"/>
    <property type="match status" value="1"/>
</dbReference>
<dbReference type="Pfam" id="PF00071">
    <property type="entry name" value="Ras"/>
    <property type="match status" value="1"/>
</dbReference>
<dbReference type="NCBIfam" id="TIGR00231">
    <property type="entry name" value="small_GTP"/>
    <property type="match status" value="1"/>
</dbReference>
<keyword evidence="4" id="KW-1185">Reference proteome</keyword>
<dbReference type="PROSITE" id="PS51421">
    <property type="entry name" value="RAS"/>
    <property type="match status" value="1"/>
</dbReference>
<dbReference type="SMART" id="SM00173">
    <property type="entry name" value="RAS"/>
    <property type="match status" value="1"/>
</dbReference>